<dbReference type="InterPro" id="IPR019137">
    <property type="entry name" value="Nck-associated_protein-1"/>
</dbReference>
<reference evidence="2" key="1">
    <citation type="submission" date="2016-10" db="EMBL/GenBank/DDBJ databases">
        <authorList>
            <person name="Benchimol M."/>
            <person name="Almeida L.G."/>
            <person name="Vasconcelos A.T."/>
            <person name="Perreira-Neves A."/>
            <person name="Rosa I.A."/>
            <person name="Tasca T."/>
            <person name="Bogo M.R."/>
            <person name="de Souza W."/>
        </authorList>
    </citation>
    <scope>NUCLEOTIDE SEQUENCE [LARGE SCALE GENOMIC DNA]</scope>
    <source>
        <strain evidence="2">K</strain>
    </source>
</reference>
<dbReference type="RefSeq" id="XP_068354886.1">
    <property type="nucleotide sequence ID" value="XM_068507864.1"/>
</dbReference>
<evidence type="ECO:0000256" key="1">
    <source>
        <dbReference type="ARBA" id="ARBA00037947"/>
    </source>
</evidence>
<dbReference type="AlphaFoldDB" id="A0A1J4JW46"/>
<gene>
    <name evidence="2" type="ORF">TRFO_31314</name>
</gene>
<dbReference type="Proteomes" id="UP000179807">
    <property type="component" value="Unassembled WGS sequence"/>
</dbReference>
<evidence type="ECO:0000313" key="2">
    <source>
        <dbReference type="EMBL" id="OHT01750.1"/>
    </source>
</evidence>
<dbReference type="GeneID" id="94842568"/>
<dbReference type="GO" id="GO:0000902">
    <property type="term" value="P:cell morphogenesis"/>
    <property type="evidence" value="ECO:0007669"/>
    <property type="project" value="TreeGrafter"/>
</dbReference>
<dbReference type="GO" id="GO:0030031">
    <property type="term" value="P:cell projection assembly"/>
    <property type="evidence" value="ECO:0007669"/>
    <property type="project" value="TreeGrafter"/>
</dbReference>
<accession>A0A1J4JW46</accession>
<organism evidence="2 3">
    <name type="scientific">Tritrichomonas foetus</name>
    <dbReference type="NCBI Taxonomy" id="1144522"/>
    <lineage>
        <taxon>Eukaryota</taxon>
        <taxon>Metamonada</taxon>
        <taxon>Parabasalia</taxon>
        <taxon>Tritrichomonadida</taxon>
        <taxon>Tritrichomonadidae</taxon>
        <taxon>Tritrichomonas</taxon>
    </lineage>
</organism>
<dbReference type="VEuPathDB" id="TrichDB:TRFO_31314"/>
<dbReference type="GO" id="GO:0031209">
    <property type="term" value="C:SCAR complex"/>
    <property type="evidence" value="ECO:0007669"/>
    <property type="project" value="TreeGrafter"/>
</dbReference>
<name>A0A1J4JW46_9EUKA</name>
<sequence length="767" mass="88532">MMKSDIVFENFEILHRHIPPLFIQVETILKECGETGQVTKLIHSPDGQKISAFFENRIQEMSFQVNNITLSKDIIANVTNFNVKTTNILSKIDYVFQWIYQTELQLKSFESLPPLLDIEWGIRLTELSCSLFTALCKVIAFIQSRSKQISFIWFCYRSTNSKNITLSTQASYITMLLKYLFQHPYNFLSDRLGCLLSQFSTLTFQLSTTITQILTLYSTFDWSILAPGPNSIENKSLTLPQLTILKNFTLFCETLSFFAICFPAFFSEKIQLSALISNVLSECTVMLVNKRLKLSLETLFTLSKMQLPKAIITNVTKDLEIKKEITHPARLKYLIGLFGEYIDSFTATPRLLPLFMEQILSAFGYAFFELLTCISVGIESTLVIDFLAVLSQLFLIIEKEESNIQRAFLFTLRTIDQNYMNDLIKMFGRIRMSDDKEISNAVNKFSCSLDMLDLDDFDTGTRYDFNIFYITHGRIIARIINKSTNELPYFKPILDHLQNICAHSELVDSPIEMIRRICPISMLDRLISKILEYIKNSQTSLILVLPLLRLFRMFHYTEERGNLFYQCCIGYIKRIVSPISDAISMQSRNVQVARQASFDGGFKPDAFLPFNNVINSDSYSIEANLINKTGYSLQCSKSLPLSLVYGTKAIEMRDEFKKEFLNMIHRKLIDVQYQPLIVYSSLIAVSQMLRPFFSFLGIPYSKTILEFLRQATPLLDGSILNQSRLFAGTEKLYSPKSFLKFYTEELKKFIDIEHIDARYEPLGRRFV</sequence>
<keyword evidence="3" id="KW-1185">Reference proteome</keyword>
<proteinExistence type="inferred from homology"/>
<protein>
    <submittedName>
        <fullName evidence="2">Uncharacterized protein</fullName>
    </submittedName>
</protein>
<evidence type="ECO:0000313" key="3">
    <source>
        <dbReference type="Proteomes" id="UP000179807"/>
    </source>
</evidence>
<dbReference type="GO" id="GO:0016477">
    <property type="term" value="P:cell migration"/>
    <property type="evidence" value="ECO:0007669"/>
    <property type="project" value="TreeGrafter"/>
</dbReference>
<comment type="similarity">
    <text evidence="1">Belongs to the HEM-1/HEM-2 family.</text>
</comment>
<comment type="caution">
    <text evidence="2">The sequence shown here is derived from an EMBL/GenBank/DDBJ whole genome shotgun (WGS) entry which is preliminary data.</text>
</comment>
<dbReference type="PANTHER" id="PTHR12093">
    <property type="entry name" value="NCK-ASSOCIATED PROTEIN 1"/>
    <property type="match status" value="1"/>
</dbReference>
<dbReference type="GO" id="GO:0030866">
    <property type="term" value="P:cortical actin cytoskeleton organization"/>
    <property type="evidence" value="ECO:0007669"/>
    <property type="project" value="TreeGrafter"/>
</dbReference>
<dbReference type="EMBL" id="MLAK01000896">
    <property type="protein sequence ID" value="OHT01750.1"/>
    <property type="molecule type" value="Genomic_DNA"/>
</dbReference>
<dbReference type="PANTHER" id="PTHR12093:SF10">
    <property type="entry name" value="MEMBRANE-ASSOCIATED PROTEIN HEM"/>
    <property type="match status" value="1"/>
</dbReference>